<dbReference type="InterPro" id="IPR016162">
    <property type="entry name" value="Ald_DH_N"/>
</dbReference>
<dbReference type="CDD" id="cd07141">
    <property type="entry name" value="ALDH_F1AB_F2_RALDH1"/>
    <property type="match status" value="1"/>
</dbReference>
<evidence type="ECO:0000256" key="1">
    <source>
        <dbReference type="ARBA" id="ARBA00009986"/>
    </source>
</evidence>
<dbReference type="AlphaFoldDB" id="A0AA88Y9B5"/>
<dbReference type="FunFam" id="3.40.605.10:FF:000050">
    <property type="entry name" value="Aldehyde dehydrogenase, mitochondrial"/>
    <property type="match status" value="1"/>
</dbReference>
<dbReference type="PANTHER" id="PTHR11699">
    <property type="entry name" value="ALDEHYDE DEHYDROGENASE-RELATED"/>
    <property type="match status" value="1"/>
</dbReference>
<dbReference type="Gene3D" id="3.40.605.10">
    <property type="entry name" value="Aldehyde Dehydrogenase, Chain A, domain 1"/>
    <property type="match status" value="1"/>
</dbReference>
<gene>
    <name evidence="9" type="ORF">FSP39_005843</name>
</gene>
<dbReference type="FunFam" id="3.40.309.10:FF:000001">
    <property type="entry name" value="Mitochondrial aldehyde dehydrogenase 2"/>
    <property type="match status" value="1"/>
</dbReference>
<evidence type="ECO:0000259" key="8">
    <source>
        <dbReference type="Pfam" id="PF00171"/>
    </source>
</evidence>
<evidence type="ECO:0000256" key="2">
    <source>
        <dbReference type="ARBA" id="ARBA00022613"/>
    </source>
</evidence>
<evidence type="ECO:0000256" key="4">
    <source>
        <dbReference type="ARBA" id="ARBA00053286"/>
    </source>
</evidence>
<comment type="caution">
    <text evidence="9">The sequence shown here is derived from an EMBL/GenBank/DDBJ whole genome shotgun (WGS) entry which is preliminary data.</text>
</comment>
<dbReference type="InterPro" id="IPR016161">
    <property type="entry name" value="Ald_DH/histidinol_DH"/>
</dbReference>
<feature type="active site" evidence="6">
    <location>
        <position position="263"/>
    </location>
</feature>
<organism evidence="9 10">
    <name type="scientific">Pinctada imbricata</name>
    <name type="common">Atlantic pearl-oyster</name>
    <name type="synonym">Pinctada martensii</name>
    <dbReference type="NCBI Taxonomy" id="66713"/>
    <lineage>
        <taxon>Eukaryota</taxon>
        <taxon>Metazoa</taxon>
        <taxon>Spiralia</taxon>
        <taxon>Lophotrochozoa</taxon>
        <taxon>Mollusca</taxon>
        <taxon>Bivalvia</taxon>
        <taxon>Autobranchia</taxon>
        <taxon>Pteriomorphia</taxon>
        <taxon>Pterioida</taxon>
        <taxon>Pterioidea</taxon>
        <taxon>Pteriidae</taxon>
        <taxon>Pinctada</taxon>
    </lineage>
</organism>
<dbReference type="EMBL" id="VSWD01000007">
    <property type="protein sequence ID" value="KAK3097044.1"/>
    <property type="molecule type" value="Genomic_DNA"/>
</dbReference>
<dbReference type="GO" id="GO:0016620">
    <property type="term" value="F:oxidoreductase activity, acting on the aldehyde or oxo group of donors, NAD or NADP as acceptor"/>
    <property type="evidence" value="ECO:0007669"/>
    <property type="project" value="InterPro"/>
</dbReference>
<dbReference type="InterPro" id="IPR016163">
    <property type="entry name" value="Ald_DH_C"/>
</dbReference>
<comment type="function">
    <text evidence="4">Omega-crystallins are structural components of squids and octopi eye lens. Contains relatively little if any DHAL activity.</text>
</comment>
<accession>A0AA88Y9B5</accession>
<evidence type="ECO:0000313" key="9">
    <source>
        <dbReference type="EMBL" id="KAK3097044.1"/>
    </source>
</evidence>
<name>A0AA88Y9B5_PINIB</name>
<reference evidence="9" key="1">
    <citation type="submission" date="2019-08" db="EMBL/GenBank/DDBJ databases">
        <title>The improved chromosome-level genome for the pearl oyster Pinctada fucata martensii using PacBio sequencing and Hi-C.</title>
        <authorList>
            <person name="Zheng Z."/>
        </authorList>
    </citation>
    <scope>NUCLEOTIDE SEQUENCE</scope>
    <source>
        <strain evidence="9">ZZ-2019</strain>
        <tissue evidence="9">Adductor muscle</tissue>
    </source>
</reference>
<dbReference type="Proteomes" id="UP001186944">
    <property type="component" value="Unassembled WGS sequence"/>
</dbReference>
<evidence type="ECO:0000256" key="5">
    <source>
        <dbReference type="ARBA" id="ARBA00068070"/>
    </source>
</evidence>
<comment type="similarity">
    <text evidence="1 7">Belongs to the aldehyde dehydrogenase family.</text>
</comment>
<protein>
    <recommendedName>
        <fullName evidence="5">Omega-crystallin</fullName>
    </recommendedName>
</protein>
<dbReference type="InterPro" id="IPR029510">
    <property type="entry name" value="Ald_DH_CS_GLU"/>
</dbReference>
<dbReference type="Pfam" id="PF00171">
    <property type="entry name" value="Aldedh"/>
    <property type="match status" value="1"/>
</dbReference>
<sequence>MAGIPPPIREPELKYTQIFIKNEFVNSVSGKTFPTVNPANAKKICDVQEGDKADIDIAVAAAKEAFKIGSKWRTMDASKRGSLLLKLADLIERDAQQLASLETLDNGKPYMTAFFEVLFSAGVVRYYAGWADKVHGKTIPVDGDYWCFTKHEPVGVCGQIIPWNYPVPMFVWKIAPALAAGCTLVVKPAEQTPLTALYCASLCKEAGIPSGVLNVVPGYGPTAGAALTGHADVNKVAFTGSTEIGQLILQAAGQSNLKRTTLELGGKSPNVIFADCDLDSAVKEAQEGVMVNAGQCCVAGSRTFVQEEIYDKFIEATKKLAEERKVGDPYDLQTYYGPQIDEEQFNKIMDLIQAGQKEGARLVTGGGRLGDQGYFIKPTVFADVKDNMRIAKEEIFGPVQNIIKFKTMEEVIERANDTTYGLGAAVFTNDLNKAMTFAQAVQAGSVWINCYNVVRIQAPFGGFKMSGIGREFNIPSSPAYGVFISQLIRYARASTKYTDFVLRAMRLSDKLFSQGYVCYRLISSLRKFYGRYGELVIHYDVLLSRMVDDILY</sequence>
<evidence type="ECO:0000256" key="7">
    <source>
        <dbReference type="RuleBase" id="RU003345"/>
    </source>
</evidence>
<dbReference type="PROSITE" id="PS00687">
    <property type="entry name" value="ALDEHYDE_DEHYDR_GLU"/>
    <property type="match status" value="1"/>
</dbReference>
<evidence type="ECO:0000256" key="6">
    <source>
        <dbReference type="PROSITE-ProRule" id="PRU10007"/>
    </source>
</evidence>
<feature type="domain" description="Aldehyde dehydrogenase" evidence="8">
    <location>
        <begin position="25"/>
        <end position="472"/>
    </location>
</feature>
<keyword evidence="10" id="KW-1185">Reference proteome</keyword>
<keyword evidence="3 7" id="KW-0560">Oxidoreductase</keyword>
<dbReference type="InterPro" id="IPR015590">
    <property type="entry name" value="Aldehyde_DH_dom"/>
</dbReference>
<evidence type="ECO:0000256" key="3">
    <source>
        <dbReference type="ARBA" id="ARBA00023002"/>
    </source>
</evidence>
<dbReference type="Gene3D" id="3.40.309.10">
    <property type="entry name" value="Aldehyde Dehydrogenase, Chain A, domain 2"/>
    <property type="match status" value="1"/>
</dbReference>
<keyword evidence="2" id="KW-0273">Eye lens protein</keyword>
<dbReference type="GO" id="GO:0005212">
    <property type="term" value="F:structural constituent of eye lens"/>
    <property type="evidence" value="ECO:0007669"/>
    <property type="project" value="UniProtKB-KW"/>
</dbReference>
<proteinExistence type="inferred from homology"/>
<evidence type="ECO:0000313" key="10">
    <source>
        <dbReference type="Proteomes" id="UP001186944"/>
    </source>
</evidence>
<dbReference type="SUPFAM" id="SSF53720">
    <property type="entry name" value="ALDH-like"/>
    <property type="match status" value="1"/>
</dbReference>